<proteinExistence type="predicted"/>
<comment type="caution">
    <text evidence="5">The sequence shown here is derived from an EMBL/GenBank/DDBJ whole genome shotgun (WGS) entry which is preliminary data.</text>
</comment>
<name>A0A1F7V907_9BACT</name>
<dbReference type="InterPro" id="IPR043993">
    <property type="entry name" value="T4SS_pilin"/>
</dbReference>
<keyword evidence="1" id="KW-0732">Signal</keyword>
<dbReference type="InterPro" id="IPR014756">
    <property type="entry name" value="Ig_E-set"/>
</dbReference>
<feature type="transmembrane region" description="Helical" evidence="4">
    <location>
        <begin position="103"/>
        <end position="122"/>
    </location>
</feature>
<evidence type="ECO:0000256" key="3">
    <source>
        <dbReference type="ARBA" id="ARBA00023157"/>
    </source>
</evidence>
<evidence type="ECO:0000256" key="1">
    <source>
        <dbReference type="ARBA" id="ARBA00022729"/>
    </source>
</evidence>
<keyword evidence="4" id="KW-1133">Transmembrane helix</keyword>
<dbReference type="InterPro" id="IPR011936">
    <property type="entry name" value="Myxo_disulph_rpt"/>
</dbReference>
<evidence type="ECO:0000313" key="6">
    <source>
        <dbReference type="Proteomes" id="UP000176593"/>
    </source>
</evidence>
<dbReference type="Gene3D" id="2.60.40.10">
    <property type="entry name" value="Immunoglobulins"/>
    <property type="match status" value="4"/>
</dbReference>
<dbReference type="PROSITE" id="PS51257">
    <property type="entry name" value="PROKAR_LIPOPROTEIN"/>
    <property type="match status" value="1"/>
</dbReference>
<keyword evidence="4" id="KW-0812">Transmembrane</keyword>
<dbReference type="SUPFAM" id="SSF81296">
    <property type="entry name" value="E set domains"/>
    <property type="match status" value="2"/>
</dbReference>
<evidence type="ECO:0008006" key="7">
    <source>
        <dbReference type="Google" id="ProtNLM"/>
    </source>
</evidence>
<organism evidence="5 6">
    <name type="scientific">Candidatus Uhrbacteria bacterium RIFCSPLOWO2_02_FULL_48_18</name>
    <dbReference type="NCBI Taxonomy" id="1802408"/>
    <lineage>
        <taxon>Bacteria</taxon>
        <taxon>Candidatus Uhriibacteriota</taxon>
    </lineage>
</organism>
<feature type="transmembrane region" description="Helical" evidence="4">
    <location>
        <begin position="61"/>
        <end position="82"/>
    </location>
</feature>
<reference evidence="5 6" key="1">
    <citation type="journal article" date="2016" name="Nat. Commun.">
        <title>Thousands of microbial genomes shed light on interconnected biogeochemical processes in an aquifer system.</title>
        <authorList>
            <person name="Anantharaman K."/>
            <person name="Brown C.T."/>
            <person name="Hug L.A."/>
            <person name="Sharon I."/>
            <person name="Castelle C.J."/>
            <person name="Probst A.J."/>
            <person name="Thomas B.C."/>
            <person name="Singh A."/>
            <person name="Wilkins M.J."/>
            <person name="Karaoz U."/>
            <person name="Brodie E.L."/>
            <person name="Williams K.H."/>
            <person name="Hubbard S.S."/>
            <person name="Banfield J.F."/>
        </authorList>
    </citation>
    <scope>NUCLEOTIDE SEQUENCE [LARGE SCALE GENOMIC DNA]</scope>
</reference>
<evidence type="ECO:0000313" key="5">
    <source>
        <dbReference type="EMBL" id="OGL86578.1"/>
    </source>
</evidence>
<evidence type="ECO:0000256" key="2">
    <source>
        <dbReference type="ARBA" id="ARBA00022737"/>
    </source>
</evidence>
<keyword evidence="3" id="KW-1015">Disulfide bond</keyword>
<keyword evidence="4" id="KW-0472">Membrane</keyword>
<dbReference type="Pfam" id="PF18895">
    <property type="entry name" value="T4SS_pilin"/>
    <property type="match status" value="1"/>
</dbReference>
<keyword evidence="2" id="KW-0677">Repeat</keyword>
<dbReference type="Proteomes" id="UP000176593">
    <property type="component" value="Unassembled WGS sequence"/>
</dbReference>
<evidence type="ECO:0000256" key="4">
    <source>
        <dbReference type="SAM" id="Phobius"/>
    </source>
</evidence>
<protein>
    <recommendedName>
        <fullName evidence="7">VWFA domain-containing protein</fullName>
    </recommendedName>
</protein>
<accession>A0A1F7V907</accession>
<sequence>MNLRRLFQSILVLSVLACTGIFVVQPILAATGPVDQTAFASFAANAGFAAGPSVTVIIARLIRTVISFLGVIAVVIVVYGGFMYMTAGGNDERVKKAKKTITNGLIGLVIVLMSFAIAQFIVSRLVGATEEADIIAFCKNNPTDPTCLKNPPFPPPKPEFTLSSLNTDCAKALRNFQLQFVFSKSVKNATGISVKQAGVAVPGVFQFAGPKVTFTPDALCEDNPTFHCFQSGKTYEVVIDNTKLTSASGATLTCTAQKPCCSALQPCSFTAGSAIDTQAPTMVMKEPAPKVILGVNKMLQAATKDDSGVSFVDFFVENGNDPIFTAGLDLSTNKVLTGGNVENSFNTDPDEAWNTSGLITNKSYTLFAKGNDCAGNFVTSNKVSVMVYAPNCDNDQPDAAAPYNETGKNCGGDPTSQYYCGKCIPSACTSNAECASGFCIKGFCQDVPVIQSVSPDNGASENLVTISGSGFGTTPGFVDFLGTEKAGVLKTASAYQCGLKCVGGANSGKTCSVGADCPGGACNPNISWSEKEIVIQVPVGAVDGPIKINIPATGTVPAQTDRSDDAVGPVMSKFDVNAIKRPGLCALNPVASEVNKPFSLAGLAFGGTQGTSSIYLANFEAKSTAWTSTQLTATVPGVVSGTYNAQVFTGDYFCLNASGAKVDPAKTCFSDDDCKKTDASYTCGMSWCSESLKLCSATAPCAQIKTAKICNVDADCDVVNDEFCDKKAKVCVKTDGVCTDVRAGSNAKTFVATNIPTASKPTINSIDTGWKACSGGVNNAKQCAKDADCGGAVGSCKSQPTWGPAGQYVTIYGSDFGTATGYVKFVHIASSESANGEVDFPKVCGGLFWRNDSITVKVPKTINTKAILFGDYQVSVVPQSGNASDAKAFTIVTGKPTPGICLLNPNAGPVGTVVNILGENFGETKGIATFNTGLSVVPGSWIGTDIGSVSVPTGAKSGPLFVTDALSNQSNSINFTVGNCQQTPSLCASGQTCCANGSCSLPNQACPSDGPKVAHFAYKVSTSQIPVAPTVVINCSDPAFPKPSPSPSPLWSKQENICVSAAVTASFGPIGVSIDPTTLNGTNIKIQKCPPAKEAQGTCAAADWQDVPGSFQPLNAQAAVTTFQWSPAQLFETSTLYQVTIKGASAPGGGVKSKPIGQVPGASLAQDFSWTFRTSTSNAPCGVGAVTVSPKTFTAKNLGESVSYQAQLLSNQDHCVVLACAKHSIGWSSSQWAATFLPNNTLVANPAAGVCTTAVNPRYNTLPGIPAEISATVTNAPNKPTGKGELTIALANPRVSDYFPNCSSACGNVEPWVTFSVPMNDASLSSTNAIRIYQCENSLCDENQQTLWDHVTSISYDEATNKAMVKTDGTAFVQNTWYRVRVSGKVKSSVQALLSTDGSNFGTPENKFYLGDFSWRFKTKDSGTACVVDRVGVSPKSATLKFIGERKEYTATAYSAPDDCSVTGQALQAKGWNGWGAKDTPNKIGAASYVDGVGVTDHKYNEITAFLLNNGSLELTTTLPKICAGNCLFTGNPIKVGQAVCGNSVTELGESCDDGNSNGNDGCSSVCLKEGTAVPLCGNTVLDPGEQCDDGKVLDGDGCSAKCLNEGAGSIKSICGDGVKDHTNTNGGEACDDGNTKNGDGCSSNCLFEGGIVAYSNARCGDGVVGTGETCDDGKTVGGDGCSDVCLNEGTNPGFDATKNHCGNGVKNIGEDEGCDLALGKIASGCSKECLKMGSSPTYTNPSFCGNGGALEAGEQCEAVPTAPKTVGPYAVAEVSIGAPIEVESDVTKATYGYAISNVQVSIGGKTGTGEFKLLCSCDADAQCGSTTVNGKTVSLGCGASKCCFVRPSITASAPGNDAKDVCRNTAVSFTFSEEMDPKSFGSVDLDADGKISAAETDPNLQLELVKMKSVAGADVTVTAANCPYYTQPVGLEHAKNLFASIWNWVKDLFGQEALANATTQCFVPISYEQVPGQAGSYQVYLRYTERLLPFAQYKLTVKTKNGNAKGVFSKQQVSICLGDNGTTCQTVSQTNTFTTGADICLLDVVQTTDEGITSTLPVYLSKSPGYYSKKDEAHNFSAKPLSYRKNTGLLEEITSIDTVYSWTWSWGTPVKDSGAKTDILGIVAASTEKTAQFKALGKNGSGDVIATANVNGYNNFPSAVVSGHVAEVAFLCENPWPALDAKKANGSLYGIPFIENAENTNFSLFYCRDIGKPEEGKMLPALELPPTDATPDQKFINTNVLKELVFRVAGTKDSIGVRVLANPTYLSPAAWFKAQGFTGTPKAAKLDGYEAVQTGTTIYAAAANRNGSSLHANIYVVSFNADAGKEAQEIFDLVLQNFRLNANDTVDSGVSHVGLCKSGNGYVSQDNEFIACSWDGDCLDQCQPNGRCTISDKVCDPKKGNAECNAPDANAFCDADKQKLRRDTKRLTDITDMVATFEKYGNANGRCAVTKSQKCVVNQNGPATAPQNPACPGTETCVPSYPTVQAGTFIPSMSNSVWPSWNSTLGNAVGGALPTDPLNQFWAQCKNAGEGYDSATCWNSTQGKFVCPERSHLYAYQNQGGEAYTLSTELEYNTVAWSNKIDQPGPDHATIQASYRVGKAPGGLLSGFKIASEYCSATVFGSSTICGDGVKAPTILNTDGSIKQKGEVCEKGEVSAESCVTDVCTAGDKTKIGKVCNAAIDCGVGGVCTKNVPGKINTSCKADCFGFQSKDQAMDAGAECLPGLCGNGVKDPLEACDDGALNGTYGHCGSGCKVSTAFTCGDGFLAGNEQCDCGTPTNFGTLPATSWAKSSGKCDVANGTYSATGKNCTAECKAPGPMCGDKVVNDGSEKCDGNTESYAGALNTDGTKCTAGVCPSPACTKGTICTAGINIGTVCSSNVGCPTDPQEVCKADVCNANKCSLSGKSCNKNSDCIGKCSVSGKVCTQTSDCAGTCSTGLCANGTNNNTACSQDSTCTGGGKCIGATLYDLARTRTCKNYGNSLTPQSCLWINVTNPVEYGWGECAGGPQQCGNGKPEGTEACDDGNNSNNDACTNACTANVCGDNYVNVGIESCDSGAANGSVCSAAYGATCNFCNKFCQYKTQSGPYCGDGTINGNEYCDGAAVPFQCFKADQDKSEVQGTCDPKDEGNQGTCPSGFTCRLVGACNGGSLFGENGKSCTPYTATSPKGMDNINNCDGYCSNLTKDNKKFTCNHDADCVSSQGPGGTCLAAGSCQVPVCGATCGSSCPTAFQKVVVQVQGNVESQPSSSVTLYSFENPPSGKTPDKANIFLPACRVGTGLTADVVTVSAPQGNFSISASIISPTHKDASGNYIEPQTSTATLGVGSGVSLPFPSGFICRDVPFTIPLTTKYSPDGDSSVTFKNIEFTYCPK</sequence>
<dbReference type="NCBIfam" id="TIGR02232">
    <property type="entry name" value="myxo_disulf_rpt"/>
    <property type="match status" value="5"/>
</dbReference>
<dbReference type="EMBL" id="MGEQ01000008">
    <property type="protein sequence ID" value="OGL86578.1"/>
    <property type="molecule type" value="Genomic_DNA"/>
</dbReference>
<dbReference type="InterPro" id="IPR013783">
    <property type="entry name" value="Ig-like_fold"/>
</dbReference>
<gene>
    <name evidence="5" type="ORF">A3I41_04810</name>
</gene>